<dbReference type="Pfam" id="PF11667">
    <property type="entry name" value="DUF3267"/>
    <property type="match status" value="1"/>
</dbReference>
<dbReference type="RefSeq" id="WP_113868669.1">
    <property type="nucleotide sequence ID" value="NZ_BAABQN010000005.1"/>
</dbReference>
<feature type="transmembrane region" description="Helical" evidence="1">
    <location>
        <begin position="20"/>
        <end position="38"/>
    </location>
</feature>
<keyword evidence="1" id="KW-0472">Membrane</keyword>
<dbReference type="AlphaFoldDB" id="A0A366E7B8"/>
<proteinExistence type="predicted"/>
<reference evidence="2 3" key="1">
    <citation type="submission" date="2018-06" db="EMBL/GenBank/DDBJ databases">
        <title>Genomic Encyclopedia of Type Strains, Phase IV (KMG-IV): sequencing the most valuable type-strain genomes for metagenomic binning, comparative biology and taxonomic classification.</title>
        <authorList>
            <person name="Goeker M."/>
        </authorList>
    </citation>
    <scope>NUCLEOTIDE SEQUENCE [LARGE SCALE GENOMIC DNA]</scope>
    <source>
        <strain evidence="2 3">DSM 15140</strain>
    </source>
</reference>
<dbReference type="InterPro" id="IPR021683">
    <property type="entry name" value="DUF3267"/>
</dbReference>
<dbReference type="OrthoDB" id="2360495at2"/>
<evidence type="ECO:0000313" key="2">
    <source>
        <dbReference type="EMBL" id="RBO98263.1"/>
    </source>
</evidence>
<accession>A0A366E7B8</accession>
<gene>
    <name evidence="2" type="ORF">DES48_105114</name>
</gene>
<evidence type="ECO:0000256" key="1">
    <source>
        <dbReference type="SAM" id="Phobius"/>
    </source>
</evidence>
<name>A0A366E7B8_9BACI</name>
<feature type="transmembrane region" description="Helical" evidence="1">
    <location>
        <begin position="107"/>
        <end position="128"/>
    </location>
</feature>
<protein>
    <submittedName>
        <fullName evidence="2">Putative zincin peptidase</fullName>
    </submittedName>
</protein>
<comment type="caution">
    <text evidence="2">The sequence shown here is derived from an EMBL/GenBank/DDBJ whole genome shotgun (WGS) entry which is preliminary data.</text>
</comment>
<keyword evidence="1" id="KW-0812">Transmembrane</keyword>
<keyword evidence="3" id="KW-1185">Reference proteome</keyword>
<evidence type="ECO:0000313" key="3">
    <source>
        <dbReference type="Proteomes" id="UP000252254"/>
    </source>
</evidence>
<keyword evidence="1" id="KW-1133">Transmembrane helix</keyword>
<dbReference type="Proteomes" id="UP000252254">
    <property type="component" value="Unassembled WGS sequence"/>
</dbReference>
<dbReference type="STRING" id="200904.GCA_900168775_01189"/>
<feature type="transmembrane region" description="Helical" evidence="1">
    <location>
        <begin position="134"/>
        <end position="154"/>
    </location>
</feature>
<feature type="transmembrane region" description="Helical" evidence="1">
    <location>
        <begin position="50"/>
        <end position="76"/>
    </location>
</feature>
<dbReference type="EMBL" id="QNRI01000005">
    <property type="protein sequence ID" value="RBO98263.1"/>
    <property type="molecule type" value="Genomic_DNA"/>
</dbReference>
<sequence>MMNCWKTVNVHREVGMNRIFIFSFLIGFLSFIFLYLPFSVIHQTSSMKDYGIFPLIIGLVLLPYLHKLTHVIPLFLTNRAFKIKFRINKWKFPIINFLSTTKMSKQLLIIHLLAPTLFITVPSLIVSYFFPNYFVYFLIIASLNLGISYTDFIYIGRLMKAPRKCVIENDGVGYDILISK</sequence>
<organism evidence="2 3">
    <name type="scientific">Paraliobacillus ryukyuensis</name>
    <dbReference type="NCBI Taxonomy" id="200904"/>
    <lineage>
        <taxon>Bacteria</taxon>
        <taxon>Bacillati</taxon>
        <taxon>Bacillota</taxon>
        <taxon>Bacilli</taxon>
        <taxon>Bacillales</taxon>
        <taxon>Bacillaceae</taxon>
        <taxon>Paraliobacillus</taxon>
    </lineage>
</organism>